<feature type="domain" description="Shikimate dehydrogenase substrate binding N-terminal" evidence="7">
    <location>
        <begin position="11"/>
        <end position="92"/>
    </location>
</feature>
<dbReference type="Pfam" id="PF18317">
    <property type="entry name" value="SDH_C"/>
    <property type="match status" value="1"/>
</dbReference>
<dbReference type="SUPFAM" id="SSF51735">
    <property type="entry name" value="NAD(P)-binding Rossmann-fold domains"/>
    <property type="match status" value="1"/>
</dbReference>
<feature type="domain" description="Quinate/shikimate 5-dehydrogenase/glutamyl-tRNA reductase" evidence="6">
    <location>
        <begin position="121"/>
        <end position="200"/>
    </location>
</feature>
<dbReference type="Pfam" id="PF01488">
    <property type="entry name" value="Shikimate_DH"/>
    <property type="match status" value="1"/>
</dbReference>
<dbReference type="InterPro" id="IPR036291">
    <property type="entry name" value="NAD(P)-bd_dom_sf"/>
</dbReference>
<dbReference type="InterPro" id="IPR013708">
    <property type="entry name" value="Shikimate_DH-bd_N"/>
</dbReference>
<keyword evidence="5" id="KW-1133">Transmembrane helix</keyword>
<evidence type="ECO:0000256" key="5">
    <source>
        <dbReference type="SAM" id="Phobius"/>
    </source>
</evidence>
<dbReference type="STRING" id="688269.Theth_0491"/>
<evidence type="ECO:0000256" key="2">
    <source>
        <dbReference type="ARBA" id="ARBA00012962"/>
    </source>
</evidence>
<dbReference type="Pfam" id="PF08501">
    <property type="entry name" value="Shikimate_dh_N"/>
    <property type="match status" value="1"/>
</dbReference>
<dbReference type="EMBL" id="CP002351">
    <property type="protein sequence ID" value="AEH50583.1"/>
    <property type="molecule type" value="Genomic_DNA"/>
</dbReference>
<dbReference type="AlphaFoldDB" id="F7YWZ1"/>
<evidence type="ECO:0000259" key="7">
    <source>
        <dbReference type="Pfam" id="PF08501"/>
    </source>
</evidence>
<comment type="pathway">
    <text evidence="1">Metabolic intermediate biosynthesis; chorismate biosynthesis; chorismate from D-erythrose 4-phosphate and phosphoenolpyruvate: step 4/7.</text>
</comment>
<dbReference type="Gene3D" id="3.40.50.720">
    <property type="entry name" value="NAD(P)-binding Rossmann-like Domain"/>
    <property type="match status" value="1"/>
</dbReference>
<keyword evidence="5" id="KW-0472">Membrane</keyword>
<reference evidence="9 10" key="1">
    <citation type="submission" date="2010-11" db="EMBL/GenBank/DDBJ databases">
        <title>The complete genome of Thermotoga thermarum DSM 5069.</title>
        <authorList>
            <consortium name="US DOE Joint Genome Institute (JGI-PGF)"/>
            <person name="Lucas S."/>
            <person name="Copeland A."/>
            <person name="Lapidus A."/>
            <person name="Bruce D."/>
            <person name="Goodwin L."/>
            <person name="Pitluck S."/>
            <person name="Kyrpides N."/>
            <person name="Mavromatis K."/>
            <person name="Ivanova N."/>
            <person name="Zeytun A."/>
            <person name="Brettin T."/>
            <person name="Detter J.C."/>
            <person name="Tapia R."/>
            <person name="Han C."/>
            <person name="Land M."/>
            <person name="Hauser L."/>
            <person name="Markowitz V."/>
            <person name="Cheng J.-F."/>
            <person name="Hugenholtz P."/>
            <person name="Woyke T."/>
            <person name="Wu D."/>
            <person name="Spring S."/>
            <person name="Schroeder M."/>
            <person name="Brambilla E."/>
            <person name="Klenk H.-P."/>
            <person name="Eisen J.A."/>
        </authorList>
    </citation>
    <scope>NUCLEOTIDE SEQUENCE [LARGE SCALE GENOMIC DNA]</scope>
    <source>
        <strain evidence="9 10">DSM 5069</strain>
    </source>
</reference>
<dbReference type="InterPro" id="IPR046346">
    <property type="entry name" value="Aminoacid_DH-like_N_sf"/>
</dbReference>
<dbReference type="HOGENOM" id="CLU_044063_4_1_0"/>
<evidence type="ECO:0000313" key="9">
    <source>
        <dbReference type="EMBL" id="AEH50583.1"/>
    </source>
</evidence>
<dbReference type="EC" id="1.1.1.25" evidence="2"/>
<dbReference type="PANTHER" id="PTHR21089:SF1">
    <property type="entry name" value="BIFUNCTIONAL 3-DEHYDROQUINATE DEHYDRATASE_SHIKIMATE DEHYDROGENASE, CHLOROPLASTIC"/>
    <property type="match status" value="1"/>
</dbReference>
<dbReference type="GO" id="GO:0009423">
    <property type="term" value="P:chorismate biosynthetic process"/>
    <property type="evidence" value="ECO:0007669"/>
    <property type="project" value="UniProtKB-UniPathway"/>
</dbReference>
<protein>
    <recommendedName>
        <fullName evidence="2">shikimate dehydrogenase (NADP(+))</fullName>
        <ecNumber evidence="2">1.1.1.25</ecNumber>
    </recommendedName>
</protein>
<comment type="catalytic activity">
    <reaction evidence="4">
        <text>shikimate + NADP(+) = 3-dehydroshikimate + NADPH + H(+)</text>
        <dbReference type="Rhea" id="RHEA:17737"/>
        <dbReference type="ChEBI" id="CHEBI:15378"/>
        <dbReference type="ChEBI" id="CHEBI:16630"/>
        <dbReference type="ChEBI" id="CHEBI:36208"/>
        <dbReference type="ChEBI" id="CHEBI:57783"/>
        <dbReference type="ChEBI" id="CHEBI:58349"/>
        <dbReference type="EC" id="1.1.1.25"/>
    </reaction>
</comment>
<proteinExistence type="predicted"/>
<dbReference type="PANTHER" id="PTHR21089">
    <property type="entry name" value="SHIKIMATE DEHYDROGENASE"/>
    <property type="match status" value="1"/>
</dbReference>
<gene>
    <name evidence="9" type="ORF">Theth_0491</name>
</gene>
<feature type="transmembrane region" description="Helical" evidence="5">
    <location>
        <begin position="127"/>
        <end position="148"/>
    </location>
</feature>
<name>F7YWZ1_9THEM</name>
<evidence type="ECO:0000256" key="3">
    <source>
        <dbReference type="ARBA" id="ARBA00023141"/>
    </source>
</evidence>
<dbReference type="RefSeq" id="WP_013931806.1">
    <property type="nucleotide sequence ID" value="NC_015707.1"/>
</dbReference>
<evidence type="ECO:0000259" key="6">
    <source>
        <dbReference type="Pfam" id="PF01488"/>
    </source>
</evidence>
<dbReference type="GO" id="GO:0004764">
    <property type="term" value="F:shikimate 3-dehydrogenase (NADP+) activity"/>
    <property type="evidence" value="ECO:0007669"/>
    <property type="project" value="UniProtKB-EC"/>
</dbReference>
<dbReference type="GO" id="GO:0019632">
    <property type="term" value="P:shikimate metabolic process"/>
    <property type="evidence" value="ECO:0007669"/>
    <property type="project" value="TreeGrafter"/>
</dbReference>
<sequence length="288" mass="31956" precursor="true">MKSKKLPELAVIGWPLEKTFSPIIQNAALKTIGFDWKYEAIPVPPECLSEFFKEAAGQMVGFNVTIPHKNKVFELCDVKSPFAKICQAVNTVVFKKMVSIKAFGYNTDGPALIKALRIRKRNSINSALILGAGGAASAAVASILLLGAKHIFVANRTLQRAQELVDHFAKLFPKSNFEILNLDEKQIIDILKQVEIVINCLPEGAAALLEGCFSENGRGKVFCDYSYSEKPTLLYSRAKGLGYTTISGIEILVWQGAYAFEIFTNRKCPVEEMIDSLKERIGSWWLEC</sequence>
<evidence type="ECO:0000256" key="1">
    <source>
        <dbReference type="ARBA" id="ARBA00004871"/>
    </source>
</evidence>
<accession>F7YWZ1</accession>
<dbReference type="Gene3D" id="3.40.50.10860">
    <property type="entry name" value="Leucine Dehydrogenase, chain A, domain 1"/>
    <property type="match status" value="1"/>
</dbReference>
<evidence type="ECO:0000256" key="4">
    <source>
        <dbReference type="ARBA" id="ARBA00049442"/>
    </source>
</evidence>
<dbReference type="SUPFAM" id="SSF53223">
    <property type="entry name" value="Aminoacid dehydrogenase-like, N-terminal domain"/>
    <property type="match status" value="1"/>
</dbReference>
<organism evidence="9 10">
    <name type="scientific">Pseudothermotoga thermarum DSM 5069</name>
    <dbReference type="NCBI Taxonomy" id="688269"/>
    <lineage>
        <taxon>Bacteria</taxon>
        <taxon>Thermotogati</taxon>
        <taxon>Thermotogota</taxon>
        <taxon>Thermotogae</taxon>
        <taxon>Thermotogales</taxon>
        <taxon>Thermotogaceae</taxon>
        <taxon>Pseudothermotoga</taxon>
    </lineage>
</organism>
<dbReference type="InterPro" id="IPR006151">
    <property type="entry name" value="Shikm_DH/Glu-tRNA_Rdtase"/>
</dbReference>
<keyword evidence="3" id="KW-0028">Amino-acid biosynthesis</keyword>
<evidence type="ECO:0000259" key="8">
    <source>
        <dbReference type="Pfam" id="PF18317"/>
    </source>
</evidence>
<keyword evidence="5" id="KW-0812">Transmembrane</keyword>
<dbReference type="UniPathway" id="UPA00053">
    <property type="reaction ID" value="UER00087"/>
</dbReference>
<evidence type="ECO:0000313" key="10">
    <source>
        <dbReference type="Proteomes" id="UP000006804"/>
    </source>
</evidence>
<dbReference type="OrthoDB" id="9792692at2"/>
<keyword evidence="10" id="KW-1185">Reference proteome</keyword>
<dbReference type="KEGG" id="tta:Theth_0491"/>
<dbReference type="GO" id="GO:0009073">
    <property type="term" value="P:aromatic amino acid family biosynthetic process"/>
    <property type="evidence" value="ECO:0007669"/>
    <property type="project" value="UniProtKB-KW"/>
</dbReference>
<dbReference type="InterPro" id="IPR041121">
    <property type="entry name" value="SDH_C"/>
</dbReference>
<dbReference type="InterPro" id="IPR022893">
    <property type="entry name" value="Shikimate_DH_fam"/>
</dbReference>
<keyword evidence="3" id="KW-0057">Aromatic amino acid biosynthesis</keyword>
<dbReference type="Proteomes" id="UP000006804">
    <property type="component" value="Chromosome"/>
</dbReference>
<dbReference type="PATRIC" id="fig|688269.3.peg.506"/>
<dbReference type="eggNOG" id="COG0169">
    <property type="taxonomic scope" value="Bacteria"/>
</dbReference>
<feature type="domain" description="SDH C-terminal" evidence="8">
    <location>
        <begin position="248"/>
        <end position="277"/>
    </location>
</feature>